<protein>
    <submittedName>
        <fullName evidence="1">Uncharacterized protein</fullName>
    </submittedName>
</protein>
<dbReference type="EMBL" id="JAECZA010000001">
    <property type="protein sequence ID" value="MBH8571457.1"/>
    <property type="molecule type" value="Genomic_DNA"/>
</dbReference>
<dbReference type="Proteomes" id="UP000662314">
    <property type="component" value="Unassembled WGS sequence"/>
</dbReference>
<proteinExistence type="predicted"/>
<name>A0A8J7I381_9NOST</name>
<organism evidence="1 2">
    <name type="scientific">Dendronalium phyllosphericum CENA369</name>
    <dbReference type="NCBI Taxonomy" id="1725256"/>
    <lineage>
        <taxon>Bacteria</taxon>
        <taxon>Bacillati</taxon>
        <taxon>Cyanobacteriota</taxon>
        <taxon>Cyanophyceae</taxon>
        <taxon>Nostocales</taxon>
        <taxon>Nostocaceae</taxon>
        <taxon>Dendronalium</taxon>
        <taxon>Dendronalium phyllosphericum</taxon>
    </lineage>
</organism>
<comment type="caution">
    <text evidence="1">The sequence shown here is derived from an EMBL/GenBank/DDBJ whole genome shotgun (WGS) entry which is preliminary data.</text>
</comment>
<gene>
    <name evidence="1" type="ORF">I8752_00115</name>
</gene>
<dbReference type="AlphaFoldDB" id="A0A8J7I381"/>
<dbReference type="RefSeq" id="WP_214430295.1">
    <property type="nucleotide sequence ID" value="NZ_CAWPUQ010000001.1"/>
</dbReference>
<evidence type="ECO:0000313" key="1">
    <source>
        <dbReference type="EMBL" id="MBH8571457.1"/>
    </source>
</evidence>
<keyword evidence="2" id="KW-1185">Reference proteome</keyword>
<evidence type="ECO:0000313" key="2">
    <source>
        <dbReference type="Proteomes" id="UP000662314"/>
    </source>
</evidence>
<reference evidence="1 2" key="1">
    <citation type="journal article" date="2021" name="Int. J. Syst. Evol. Microbiol.">
        <title>Amazonocrinis nigriterrae gen. nov., sp. nov., Atlanticothrix silvestris gen. nov., sp. nov. and Dendronalium phyllosphericum gen. nov., sp. nov., nostocacean cyanobacteria from Brazilian environments.</title>
        <authorList>
            <person name="Alvarenga D.O."/>
            <person name="Andreote A.P.D."/>
            <person name="Branco L.H.Z."/>
            <person name="Delbaje E."/>
            <person name="Cruz R.B."/>
            <person name="Varani A.M."/>
            <person name="Fiore M.F."/>
        </authorList>
    </citation>
    <scope>NUCLEOTIDE SEQUENCE [LARGE SCALE GENOMIC DNA]</scope>
    <source>
        <strain evidence="1 2">CENA369</strain>
    </source>
</reference>
<accession>A0A8J7I381</accession>
<sequence length="77" mass="8750">MNKCITRTAKAEPVDALCWRGLSFALASPEEKARVEKTSPRASWLVTRCKLVERSLSIFTAIAVMKLKNFHYHLIES</sequence>